<evidence type="ECO:0000256" key="3">
    <source>
        <dbReference type="ARBA" id="ARBA00022927"/>
    </source>
</evidence>
<keyword evidence="4 6" id="KW-0811">Translocation</keyword>
<sequence>MADSPVPNGNGGATAQPDDFTPTLNALAQYAKDLSFENPNAPRSLQPQQQGPQINIQVNVNAKQLAEEDFEVDLRLEGDAKIGAEVLFAFELTYSGIFRLRNIPQDQVHPAVMIECPRLLFPFARQIIADAVRNGGFPPLYIDPIDFVGLYRQKAAEAQAQGGGPAA</sequence>
<keyword evidence="5 6" id="KW-0143">Chaperone</keyword>
<evidence type="ECO:0000256" key="1">
    <source>
        <dbReference type="ARBA" id="ARBA00009990"/>
    </source>
</evidence>
<dbReference type="NCBIfam" id="NF004392">
    <property type="entry name" value="PRK05751.1-3"/>
    <property type="match status" value="1"/>
</dbReference>
<comment type="caution">
    <text evidence="8">The sequence shown here is derived from an EMBL/GenBank/DDBJ whole genome shotgun (WGS) entry which is preliminary data.</text>
</comment>
<dbReference type="Pfam" id="PF02556">
    <property type="entry name" value="SecB"/>
    <property type="match status" value="1"/>
</dbReference>
<evidence type="ECO:0000256" key="2">
    <source>
        <dbReference type="ARBA" id="ARBA00022448"/>
    </source>
</evidence>
<reference evidence="8" key="1">
    <citation type="journal article" date="2021" name="Front. Microbiol.">
        <title>Comprehensive Comparative Genomics and Phenotyping of Methylobacterium Species.</title>
        <authorList>
            <person name="Alessa O."/>
            <person name="Ogura Y."/>
            <person name="Fujitani Y."/>
            <person name="Takami H."/>
            <person name="Hayashi T."/>
            <person name="Sahin N."/>
            <person name="Tani A."/>
        </authorList>
    </citation>
    <scope>NUCLEOTIDE SEQUENCE</scope>
    <source>
        <strain evidence="8">KCTC 52305</strain>
    </source>
</reference>
<protein>
    <recommendedName>
        <fullName evidence="6">Protein-export protein SecB</fullName>
    </recommendedName>
</protein>
<keyword evidence="2 6" id="KW-0813">Transport</keyword>
<comment type="subcellular location">
    <subcellularLocation>
        <location evidence="6">Cytoplasm</location>
    </subcellularLocation>
</comment>
<accession>A0ABQ4R6R6</accession>
<dbReference type="InterPro" id="IPR003708">
    <property type="entry name" value="SecB"/>
</dbReference>
<evidence type="ECO:0000313" key="9">
    <source>
        <dbReference type="Proteomes" id="UP001055167"/>
    </source>
</evidence>
<dbReference type="PANTHER" id="PTHR36918:SF1">
    <property type="entry name" value="PROTEIN-EXPORT PROTEIN SECB"/>
    <property type="match status" value="1"/>
</dbReference>
<dbReference type="Proteomes" id="UP001055167">
    <property type="component" value="Unassembled WGS sequence"/>
</dbReference>
<organism evidence="8 9">
    <name type="scientific">Methylobacterium crusticola</name>
    <dbReference type="NCBI Taxonomy" id="1697972"/>
    <lineage>
        <taxon>Bacteria</taxon>
        <taxon>Pseudomonadati</taxon>
        <taxon>Pseudomonadota</taxon>
        <taxon>Alphaproteobacteria</taxon>
        <taxon>Hyphomicrobiales</taxon>
        <taxon>Methylobacteriaceae</taxon>
        <taxon>Methylobacterium</taxon>
    </lineage>
</organism>
<reference evidence="8" key="2">
    <citation type="submission" date="2021-08" db="EMBL/GenBank/DDBJ databases">
        <authorList>
            <person name="Tani A."/>
            <person name="Ola A."/>
            <person name="Ogura Y."/>
            <person name="Katsura K."/>
            <person name="Hayashi T."/>
        </authorList>
    </citation>
    <scope>NUCLEOTIDE SEQUENCE</scope>
    <source>
        <strain evidence="8">KCTC 52305</strain>
    </source>
</reference>
<dbReference type="HAMAP" id="MF_00821">
    <property type="entry name" value="SecB"/>
    <property type="match status" value="1"/>
</dbReference>
<dbReference type="NCBIfam" id="TIGR00809">
    <property type="entry name" value="secB"/>
    <property type="match status" value="1"/>
</dbReference>
<proteinExistence type="inferred from homology"/>
<dbReference type="SUPFAM" id="SSF54611">
    <property type="entry name" value="SecB-like"/>
    <property type="match status" value="1"/>
</dbReference>
<evidence type="ECO:0000256" key="4">
    <source>
        <dbReference type="ARBA" id="ARBA00023010"/>
    </source>
</evidence>
<comment type="subunit">
    <text evidence="6">Homotetramer, a dimer of dimers. One homotetramer interacts with 1 SecA dimer.</text>
</comment>
<dbReference type="PRINTS" id="PR01594">
    <property type="entry name" value="SECBCHAPRONE"/>
</dbReference>
<feature type="region of interest" description="Disordered" evidence="7">
    <location>
        <begin position="1"/>
        <end position="22"/>
    </location>
</feature>
<dbReference type="Gene3D" id="3.10.420.10">
    <property type="entry name" value="SecB-like"/>
    <property type="match status" value="1"/>
</dbReference>
<dbReference type="PANTHER" id="PTHR36918">
    <property type="match status" value="1"/>
</dbReference>
<evidence type="ECO:0000313" key="8">
    <source>
        <dbReference type="EMBL" id="GJD52615.1"/>
    </source>
</evidence>
<gene>
    <name evidence="6 8" type="primary">secB</name>
    <name evidence="8" type="ORF">OPKNFCMD_5381</name>
</gene>
<keyword evidence="6" id="KW-0963">Cytoplasm</keyword>
<dbReference type="InterPro" id="IPR035958">
    <property type="entry name" value="SecB-like_sf"/>
</dbReference>
<evidence type="ECO:0000256" key="7">
    <source>
        <dbReference type="SAM" id="MobiDB-lite"/>
    </source>
</evidence>
<dbReference type="EMBL" id="BPQH01000020">
    <property type="protein sequence ID" value="GJD52615.1"/>
    <property type="molecule type" value="Genomic_DNA"/>
</dbReference>
<comment type="function">
    <text evidence="6">One of the proteins required for the normal export of preproteins out of the cell cytoplasm. It is a molecular chaperone that binds to a subset of precursor proteins, maintaining them in a translocation-competent state. It also specifically binds to its receptor SecA.</text>
</comment>
<keyword evidence="3 6" id="KW-0653">Protein transport</keyword>
<name>A0ABQ4R6R6_9HYPH</name>
<evidence type="ECO:0000256" key="5">
    <source>
        <dbReference type="ARBA" id="ARBA00023186"/>
    </source>
</evidence>
<keyword evidence="9" id="KW-1185">Reference proteome</keyword>
<comment type="similarity">
    <text evidence="1 6">Belongs to the SecB family.</text>
</comment>
<evidence type="ECO:0000256" key="6">
    <source>
        <dbReference type="HAMAP-Rule" id="MF_00821"/>
    </source>
</evidence>
<dbReference type="RefSeq" id="WP_128564323.1">
    <property type="nucleotide sequence ID" value="NZ_BPQH01000020.1"/>
</dbReference>